<protein>
    <submittedName>
        <fullName evidence="1">Uncharacterized protein</fullName>
    </submittedName>
</protein>
<sequence length="40" mass="4134">MPSLRADAVRRRARRTVVIGITAAASAQRGEGPVGRGDGT</sequence>
<name>A0A066YUF8_9ACTN</name>
<gene>
    <name evidence="1" type="ORF">KCH_66770</name>
</gene>
<evidence type="ECO:0000313" key="2">
    <source>
        <dbReference type="Proteomes" id="UP000027178"/>
    </source>
</evidence>
<dbReference type="EMBL" id="JNBY01000138">
    <property type="protein sequence ID" value="KDN81575.1"/>
    <property type="molecule type" value="Genomic_DNA"/>
</dbReference>
<dbReference type="HOGENOM" id="CLU_3291050_0_0_11"/>
<proteinExistence type="predicted"/>
<accession>A0A066YUF8</accession>
<reference evidence="1 2" key="1">
    <citation type="submission" date="2014-05" db="EMBL/GenBank/DDBJ databases">
        <title>Draft Genome Sequence of Kitasatospora cheerisanensis KCTC 2395.</title>
        <authorList>
            <person name="Nam D.H."/>
        </authorList>
    </citation>
    <scope>NUCLEOTIDE SEQUENCE [LARGE SCALE GENOMIC DNA]</scope>
    <source>
        <strain evidence="1 2">KCTC 2395</strain>
    </source>
</reference>
<keyword evidence="2" id="KW-1185">Reference proteome</keyword>
<comment type="caution">
    <text evidence="1">The sequence shown here is derived from an EMBL/GenBank/DDBJ whole genome shotgun (WGS) entry which is preliminary data.</text>
</comment>
<dbReference type="AlphaFoldDB" id="A0A066YUF8"/>
<dbReference type="Proteomes" id="UP000027178">
    <property type="component" value="Unassembled WGS sequence"/>
</dbReference>
<evidence type="ECO:0000313" key="1">
    <source>
        <dbReference type="EMBL" id="KDN81575.1"/>
    </source>
</evidence>
<organism evidence="1 2">
    <name type="scientific">Kitasatospora cheerisanensis KCTC 2395</name>
    <dbReference type="NCBI Taxonomy" id="1348663"/>
    <lineage>
        <taxon>Bacteria</taxon>
        <taxon>Bacillati</taxon>
        <taxon>Actinomycetota</taxon>
        <taxon>Actinomycetes</taxon>
        <taxon>Kitasatosporales</taxon>
        <taxon>Streptomycetaceae</taxon>
        <taxon>Kitasatospora</taxon>
    </lineage>
</organism>